<gene>
    <name evidence="2" type="ORF">R1sor_012390</name>
</gene>
<organism evidence="2 3">
    <name type="scientific">Riccia sorocarpa</name>
    <dbReference type="NCBI Taxonomy" id="122646"/>
    <lineage>
        <taxon>Eukaryota</taxon>
        <taxon>Viridiplantae</taxon>
        <taxon>Streptophyta</taxon>
        <taxon>Embryophyta</taxon>
        <taxon>Marchantiophyta</taxon>
        <taxon>Marchantiopsida</taxon>
        <taxon>Marchantiidae</taxon>
        <taxon>Marchantiales</taxon>
        <taxon>Ricciaceae</taxon>
        <taxon>Riccia</taxon>
    </lineage>
</organism>
<evidence type="ECO:0000313" key="2">
    <source>
        <dbReference type="EMBL" id="KAL3698314.1"/>
    </source>
</evidence>
<name>A0ABD3I9U9_9MARC</name>
<evidence type="ECO:0000256" key="1">
    <source>
        <dbReference type="SAM" id="MobiDB-lite"/>
    </source>
</evidence>
<accession>A0ABD3I9U9</accession>
<proteinExistence type="predicted"/>
<reference evidence="2 3" key="1">
    <citation type="submission" date="2024-09" db="EMBL/GenBank/DDBJ databases">
        <title>Chromosome-scale assembly of Riccia sorocarpa.</title>
        <authorList>
            <person name="Paukszto L."/>
        </authorList>
    </citation>
    <scope>NUCLEOTIDE SEQUENCE [LARGE SCALE GENOMIC DNA]</scope>
    <source>
        <strain evidence="2">LP-2024</strain>
        <tissue evidence="2">Aerial parts of the thallus</tissue>
    </source>
</reference>
<sequence length="152" mass="16500">MSVGWKRGHGPSKRKGSSTRQSSSNVQSPQMLRCLLRAVNAGTPQWKLVFPVSRRHSRQSQGKLNAPPAFGMASLVRVFPAMSNSPTSAALLAKGWRVRQQLFVKSSLVSIHSNLSWGVDAFAQLSTVLPEFSRVLGVGSPKWLGVCLSSVE</sequence>
<comment type="caution">
    <text evidence="2">The sequence shown here is derived from an EMBL/GenBank/DDBJ whole genome shotgun (WGS) entry which is preliminary data.</text>
</comment>
<evidence type="ECO:0000313" key="3">
    <source>
        <dbReference type="Proteomes" id="UP001633002"/>
    </source>
</evidence>
<feature type="compositionally biased region" description="Low complexity" evidence="1">
    <location>
        <begin position="18"/>
        <end position="28"/>
    </location>
</feature>
<dbReference type="Proteomes" id="UP001633002">
    <property type="component" value="Unassembled WGS sequence"/>
</dbReference>
<dbReference type="EMBL" id="JBJQOH010000002">
    <property type="protein sequence ID" value="KAL3698314.1"/>
    <property type="molecule type" value="Genomic_DNA"/>
</dbReference>
<keyword evidence="3" id="KW-1185">Reference proteome</keyword>
<dbReference type="AlphaFoldDB" id="A0ABD3I9U9"/>
<feature type="compositionally biased region" description="Basic residues" evidence="1">
    <location>
        <begin position="1"/>
        <end position="17"/>
    </location>
</feature>
<protein>
    <submittedName>
        <fullName evidence="2">Uncharacterized protein</fullName>
    </submittedName>
</protein>
<feature type="region of interest" description="Disordered" evidence="1">
    <location>
        <begin position="1"/>
        <end position="28"/>
    </location>
</feature>